<evidence type="ECO:0000313" key="3">
    <source>
        <dbReference type="Proteomes" id="UP000053911"/>
    </source>
</evidence>
<dbReference type="Pfam" id="PF01472">
    <property type="entry name" value="PUA"/>
    <property type="match status" value="1"/>
</dbReference>
<dbReference type="RefSeq" id="WP_283217192.1">
    <property type="nucleotide sequence ID" value="NZ_LGFD01000001.1"/>
</dbReference>
<dbReference type="PANTHER" id="PTHR43196:SF2">
    <property type="entry name" value="PHOSPHOADENOSINE PHOSPHOSULFATE REDUCTASE"/>
    <property type="match status" value="1"/>
</dbReference>
<feature type="domain" description="4Fe-4S ferredoxin-type" evidence="1">
    <location>
        <begin position="595"/>
        <end position="624"/>
    </location>
</feature>
<dbReference type="InterPro" id="IPR017896">
    <property type="entry name" value="4Fe4S_Fe-S-bd"/>
</dbReference>
<dbReference type="InterPro" id="IPR050128">
    <property type="entry name" value="Sulfate_adenylyltrnsfr_sub2"/>
</dbReference>
<dbReference type="NCBIfam" id="NF010367">
    <property type="entry name" value="PRK13795.1-2"/>
    <property type="match status" value="1"/>
</dbReference>
<dbReference type="Gene3D" id="2.30.130.10">
    <property type="entry name" value="PUA domain"/>
    <property type="match status" value="1"/>
</dbReference>
<dbReference type="CDD" id="cd23947">
    <property type="entry name" value="PAPS_reductase-like_YbdN"/>
    <property type="match status" value="1"/>
</dbReference>
<dbReference type="InterPro" id="IPR014729">
    <property type="entry name" value="Rossmann-like_a/b/a_fold"/>
</dbReference>
<dbReference type="InterPro" id="IPR036974">
    <property type="entry name" value="PUA_sf"/>
</dbReference>
<dbReference type="CDD" id="cd07953">
    <property type="entry name" value="PUA"/>
    <property type="match status" value="1"/>
</dbReference>
<protein>
    <submittedName>
        <fullName evidence="2">Phosphoadenosine 5'-phosphosulfate reductase, fused to RNA-binding PUA and 4Fe-4S binding domain</fullName>
    </submittedName>
</protein>
<dbReference type="GO" id="GO:0016491">
    <property type="term" value="F:oxidoreductase activity"/>
    <property type="evidence" value="ECO:0007669"/>
    <property type="project" value="UniProtKB-ARBA"/>
</dbReference>
<organism evidence="2 3">
    <name type="scientific">Thermococcus sibiricus</name>
    <dbReference type="NCBI Taxonomy" id="172049"/>
    <lineage>
        <taxon>Archaea</taxon>
        <taxon>Methanobacteriati</taxon>
        <taxon>Methanobacteriota</taxon>
        <taxon>Thermococci</taxon>
        <taxon>Thermococcales</taxon>
        <taxon>Thermococcaceae</taxon>
        <taxon>Thermococcus</taxon>
    </lineage>
</organism>
<reference evidence="3" key="1">
    <citation type="journal article" date="2015" name="MBio">
        <title>Genome-Resolved Metagenomic Analysis Reveals Roles for Candidate Phyla and Other Microbial Community Members in Biogeochemical Transformations in Oil Reservoirs.</title>
        <authorList>
            <person name="Hu P."/>
            <person name="Tom L."/>
            <person name="Singh A."/>
            <person name="Thomas B.C."/>
            <person name="Baker B.J."/>
            <person name="Piceno Y.M."/>
            <person name="Andersen G.L."/>
            <person name="Banfield J.F."/>
        </authorList>
    </citation>
    <scope>NUCLEOTIDE SEQUENCE [LARGE SCALE GENOMIC DNA]</scope>
</reference>
<dbReference type="InterPro" id="IPR002478">
    <property type="entry name" value="PUA"/>
</dbReference>
<dbReference type="Proteomes" id="UP000053911">
    <property type="component" value="Unassembled WGS sequence"/>
</dbReference>
<dbReference type="InterPro" id="IPR002500">
    <property type="entry name" value="PAPS_reduct_dom"/>
</dbReference>
<accession>A0A101ENN1</accession>
<evidence type="ECO:0000259" key="1">
    <source>
        <dbReference type="PROSITE" id="PS51379"/>
    </source>
</evidence>
<gene>
    <name evidence="2" type="ORF">XD54_0093</name>
</gene>
<dbReference type="InterPro" id="IPR015947">
    <property type="entry name" value="PUA-like_sf"/>
</dbReference>
<dbReference type="GO" id="GO:0003723">
    <property type="term" value="F:RNA binding"/>
    <property type="evidence" value="ECO:0007669"/>
    <property type="project" value="InterPro"/>
</dbReference>
<name>A0A101ENN1_9EURY</name>
<dbReference type="Pfam" id="PF12838">
    <property type="entry name" value="Fer4_7"/>
    <property type="match status" value="1"/>
</dbReference>
<dbReference type="PROSITE" id="PS00198">
    <property type="entry name" value="4FE4S_FER_1"/>
    <property type="match status" value="2"/>
</dbReference>
<feature type="domain" description="4Fe-4S ferredoxin-type" evidence="1">
    <location>
        <begin position="563"/>
        <end position="593"/>
    </location>
</feature>
<comment type="caution">
    <text evidence="2">The sequence shown here is derived from an EMBL/GenBank/DDBJ whole genome shotgun (WGS) entry which is preliminary data.</text>
</comment>
<dbReference type="Pfam" id="PF01507">
    <property type="entry name" value="PAPS_reduct"/>
    <property type="match status" value="1"/>
</dbReference>
<dbReference type="InterPro" id="IPR017900">
    <property type="entry name" value="4Fe4S_Fe_S_CS"/>
</dbReference>
<evidence type="ECO:0000313" key="2">
    <source>
        <dbReference type="EMBL" id="KUK18708.1"/>
    </source>
</evidence>
<dbReference type="Gene3D" id="3.30.70.20">
    <property type="match status" value="1"/>
</dbReference>
<dbReference type="NCBIfam" id="NF010369">
    <property type="entry name" value="PRK13795.1-4"/>
    <property type="match status" value="1"/>
</dbReference>
<proteinExistence type="predicted"/>
<dbReference type="SUPFAM" id="SSF88697">
    <property type="entry name" value="PUA domain-like"/>
    <property type="match status" value="1"/>
</dbReference>
<dbReference type="EMBL" id="LGFD01000001">
    <property type="protein sequence ID" value="KUK18708.1"/>
    <property type="molecule type" value="Genomic_DNA"/>
</dbReference>
<dbReference type="PROSITE" id="PS50890">
    <property type="entry name" value="PUA"/>
    <property type="match status" value="1"/>
</dbReference>
<dbReference type="SUPFAM" id="SSF54862">
    <property type="entry name" value="4Fe-4S ferredoxins"/>
    <property type="match status" value="1"/>
</dbReference>
<dbReference type="SMART" id="SM00359">
    <property type="entry name" value="PUA"/>
    <property type="match status" value="1"/>
</dbReference>
<dbReference type="PATRIC" id="fig|172049.5.peg.454"/>
<dbReference type="AlphaFoldDB" id="A0A101ENN1"/>
<dbReference type="PROSITE" id="PS51379">
    <property type="entry name" value="4FE4S_FER_2"/>
    <property type="match status" value="2"/>
</dbReference>
<dbReference type="SUPFAM" id="SSF52402">
    <property type="entry name" value="Adenine nucleotide alpha hydrolases-like"/>
    <property type="match status" value="1"/>
</dbReference>
<dbReference type="PANTHER" id="PTHR43196">
    <property type="entry name" value="SULFATE ADENYLYLTRANSFERASE SUBUNIT 2"/>
    <property type="match status" value="1"/>
</dbReference>
<dbReference type="Gene3D" id="3.40.50.620">
    <property type="entry name" value="HUPs"/>
    <property type="match status" value="1"/>
</dbReference>
<sequence length="628" mass="72870">MRKGPVFLGKAHIYWCEECNVPLISEKCDIHGKGFRLNLTPPADVRFAFKKDLDFVKREFNRHYGVDIGEIIDGKIVLLNKTPGEDDVYEIILDGYIFGWLRFDPIELKWKPGLKVEGTIALWRHFGKEMKKWVIVDKGAKEPIKNGANVLPVGIIDAEASIKVGNDVVVVSEDGEVIATGIAKKDWEKLIDKNERGTGIKTRHQKVVTYREGRKAKMEDVIKANKSALEEKVNEAKRFMRKTFENINRPVGVAFSGGKDSLAVLGLMLEEFGENFFVFFNNTGIEFPETLEYIDTVKENLREKNIKFIIADAKDAFWHALSVFSPPGRDYRWCCKVTKLGPITLTIRKYYPDGVLMFVGQRKYESINRYKQPRVWKNPWVPNEIGASPIFHWNALEVWLYIFSRGLKYNPLYENRLDRIGCFMCPSSSLAEFQTLKEEKPELWKKWEKELRKWRKRFGMPEAWIEYGFWRWRGLTKGQKVVARELGIKIPEKRIWEPIRYTLKKENEKFVLKINTKIVLSRMKEVAPILGPVFEGENFLKASNIIFTENEVRASDENEAIQAYYLIKRAYECVGCSVCVGRCPENALRINSNTRKIEVDWEKCIHCRECVEVCPLLKIKNPQEGSQL</sequence>
<dbReference type="NCBIfam" id="TIGR00451">
    <property type="entry name" value="unchar_dom_2"/>
    <property type="match status" value="1"/>
</dbReference>
<dbReference type="InterPro" id="IPR004521">
    <property type="entry name" value="Uncharacterised_CHP00451"/>
</dbReference>